<dbReference type="AlphaFoldDB" id="A0A7V3KNN2"/>
<dbReference type="EMBL" id="DTGD01000142">
    <property type="protein sequence ID" value="HGB36009.1"/>
    <property type="molecule type" value="Genomic_DNA"/>
</dbReference>
<sequence length="53" mass="6017">MSNNGNKNEALIKFVVPVDLKSDLQKLANERNISLSSLLRLIASEYVKRNRSE</sequence>
<proteinExistence type="predicted"/>
<comment type="caution">
    <text evidence="1">The sequence shown here is derived from an EMBL/GenBank/DDBJ whole genome shotgun (WGS) entry which is preliminary data.</text>
</comment>
<reference evidence="1" key="1">
    <citation type="journal article" date="2020" name="mSystems">
        <title>Genome- and Community-Level Interaction Insights into Carbon Utilization and Element Cycling Functions of Hydrothermarchaeota in Hydrothermal Sediment.</title>
        <authorList>
            <person name="Zhou Z."/>
            <person name="Liu Y."/>
            <person name="Xu W."/>
            <person name="Pan J."/>
            <person name="Luo Z.H."/>
            <person name="Li M."/>
        </authorList>
    </citation>
    <scope>NUCLEOTIDE SEQUENCE [LARGE SCALE GENOMIC DNA]</scope>
    <source>
        <strain evidence="1">SpSt-754</strain>
    </source>
</reference>
<organism evidence="1">
    <name type="scientific">candidate division WOR-3 bacterium</name>
    <dbReference type="NCBI Taxonomy" id="2052148"/>
    <lineage>
        <taxon>Bacteria</taxon>
        <taxon>Bacteria division WOR-3</taxon>
    </lineage>
</organism>
<gene>
    <name evidence="1" type="ORF">ENV38_03795</name>
</gene>
<evidence type="ECO:0000313" key="1">
    <source>
        <dbReference type="EMBL" id="HGB36009.1"/>
    </source>
</evidence>
<protein>
    <submittedName>
        <fullName evidence="1">Uncharacterized protein</fullName>
    </submittedName>
</protein>
<accession>A0A7V3KNN2</accession>
<name>A0A7V3KNN2_UNCW3</name>